<evidence type="ECO:0000313" key="9">
    <source>
        <dbReference type="EMBL" id="EUA78556.1"/>
    </source>
</evidence>
<evidence type="ECO:0000256" key="6">
    <source>
        <dbReference type="ARBA" id="ARBA00023136"/>
    </source>
</evidence>
<dbReference type="PANTHER" id="PTHR33406">
    <property type="entry name" value="MEMBRANE PROTEIN MJ1562-RELATED"/>
    <property type="match status" value="1"/>
</dbReference>
<evidence type="ECO:0000259" key="8">
    <source>
        <dbReference type="Pfam" id="PF03176"/>
    </source>
</evidence>
<feature type="transmembrane region" description="Helical" evidence="7">
    <location>
        <begin position="79"/>
        <end position="97"/>
    </location>
</feature>
<reference evidence="9" key="1">
    <citation type="submission" date="2014-01" db="EMBL/GenBank/DDBJ databases">
        <authorList>
            <person name="Brown-Elliot B."/>
            <person name="Wallace R."/>
            <person name="Lenaerts A."/>
            <person name="Ordway D."/>
            <person name="DeGroote M.A."/>
            <person name="Parker T."/>
            <person name="Sizemore C."/>
            <person name="Tallon L.J."/>
            <person name="Sadzewicz L.K."/>
            <person name="Sengamalay N."/>
            <person name="Fraser C.M."/>
            <person name="Hine E."/>
            <person name="Shefchek K.A."/>
            <person name="Das S.P."/>
            <person name="Tettelin H."/>
        </authorList>
    </citation>
    <scope>NUCLEOTIDE SEQUENCE [LARGE SCALE GENOMIC DNA]</scope>
    <source>
        <strain evidence="9">4042</strain>
    </source>
</reference>
<dbReference type="GO" id="GO:0005886">
    <property type="term" value="C:plasma membrane"/>
    <property type="evidence" value="ECO:0007669"/>
    <property type="project" value="UniProtKB-SubCell"/>
</dbReference>
<dbReference type="Pfam" id="PF03176">
    <property type="entry name" value="MMPL"/>
    <property type="match status" value="1"/>
</dbReference>
<organism evidence="9">
    <name type="scientific">Mycobacterium xenopi 4042</name>
    <dbReference type="NCBI Taxonomy" id="1299334"/>
    <lineage>
        <taxon>Bacteria</taxon>
        <taxon>Bacillati</taxon>
        <taxon>Actinomycetota</taxon>
        <taxon>Actinomycetes</taxon>
        <taxon>Mycobacteriales</taxon>
        <taxon>Mycobacteriaceae</taxon>
        <taxon>Mycobacterium</taxon>
    </lineage>
</organism>
<feature type="transmembrane region" description="Helical" evidence="7">
    <location>
        <begin position="56"/>
        <end position="73"/>
    </location>
</feature>
<dbReference type="PATRIC" id="fig|1299334.3.peg.86"/>
<evidence type="ECO:0000256" key="5">
    <source>
        <dbReference type="ARBA" id="ARBA00022989"/>
    </source>
</evidence>
<gene>
    <name evidence="9" type="ORF">I553_2845</name>
</gene>
<keyword evidence="3" id="KW-1003">Cell membrane</keyword>
<evidence type="ECO:0000256" key="1">
    <source>
        <dbReference type="ARBA" id="ARBA00004651"/>
    </source>
</evidence>
<keyword evidence="6 7" id="KW-0472">Membrane</keyword>
<evidence type="ECO:0000256" key="2">
    <source>
        <dbReference type="ARBA" id="ARBA00010157"/>
    </source>
</evidence>
<proteinExistence type="inferred from homology"/>
<dbReference type="SUPFAM" id="SSF82866">
    <property type="entry name" value="Multidrug efflux transporter AcrB transmembrane domain"/>
    <property type="match status" value="1"/>
</dbReference>
<dbReference type="Gene3D" id="1.20.1640.10">
    <property type="entry name" value="Multidrug efflux transporter AcrB transmembrane domain"/>
    <property type="match status" value="1"/>
</dbReference>
<keyword evidence="5 7" id="KW-1133">Transmembrane helix</keyword>
<evidence type="ECO:0000256" key="3">
    <source>
        <dbReference type="ARBA" id="ARBA00022475"/>
    </source>
</evidence>
<accession>X8EEC8</accession>
<comment type="similarity">
    <text evidence="2">Belongs to the resistance-nodulation-cell division (RND) (TC 2.A.6) family. MmpL subfamily.</text>
</comment>
<dbReference type="EMBL" id="JAOB01000004">
    <property type="protein sequence ID" value="EUA78556.1"/>
    <property type="molecule type" value="Genomic_DNA"/>
</dbReference>
<dbReference type="AlphaFoldDB" id="X8EEC8"/>
<evidence type="ECO:0000256" key="4">
    <source>
        <dbReference type="ARBA" id="ARBA00022692"/>
    </source>
</evidence>
<comment type="caution">
    <text evidence="9">The sequence shown here is derived from an EMBL/GenBank/DDBJ whole genome shotgun (WGS) entry which is preliminary data.</text>
</comment>
<feature type="domain" description="Membrane transport protein MMPL" evidence="8">
    <location>
        <begin position="2"/>
        <end position="101"/>
    </location>
</feature>
<comment type="subcellular location">
    <subcellularLocation>
        <location evidence="1">Cell membrane</location>
        <topology evidence="1">Multi-pass membrane protein</topology>
    </subcellularLocation>
</comment>
<keyword evidence="4 7" id="KW-0812">Transmembrane</keyword>
<name>X8EEC8_MYCXE</name>
<sequence>MYLAGNQGESLANESVEAIQSIIKNNPPPPGIHVYATGAAPLLADQHIAGDRSLKLITSLTFLVIIVMLLFVYRSIVTVLIVMAMVFLELAVAAAWWHSWATTTSLDSPHSR</sequence>
<dbReference type="InterPro" id="IPR004869">
    <property type="entry name" value="MMPL_dom"/>
</dbReference>
<protein>
    <submittedName>
        <fullName evidence="9">MMPL family protein</fullName>
    </submittedName>
</protein>
<evidence type="ECO:0000256" key="7">
    <source>
        <dbReference type="SAM" id="Phobius"/>
    </source>
</evidence>
<dbReference type="InterPro" id="IPR050545">
    <property type="entry name" value="Mycobact_MmpL"/>
</dbReference>
<dbReference type="PANTHER" id="PTHR33406:SF6">
    <property type="entry name" value="MEMBRANE PROTEIN YDGH-RELATED"/>
    <property type="match status" value="1"/>
</dbReference>